<dbReference type="InterPro" id="IPR023214">
    <property type="entry name" value="HAD_sf"/>
</dbReference>
<dbReference type="SFLD" id="SFLDS00003">
    <property type="entry name" value="Haloacid_Dehalogenase"/>
    <property type="match status" value="1"/>
</dbReference>
<comment type="caution">
    <text evidence="1">The sequence shown here is derived from an EMBL/GenBank/DDBJ whole genome shotgun (WGS) entry which is preliminary data.</text>
</comment>
<dbReference type="InterPro" id="IPR000150">
    <property type="entry name" value="Cof"/>
</dbReference>
<dbReference type="Proteomes" id="UP000440004">
    <property type="component" value="Unassembled WGS sequence"/>
</dbReference>
<dbReference type="AlphaFoldDB" id="A0A6A7K5V9"/>
<dbReference type="InterPro" id="IPR036412">
    <property type="entry name" value="HAD-like_sf"/>
</dbReference>
<dbReference type="NCBIfam" id="TIGR01484">
    <property type="entry name" value="HAD-SF-IIB"/>
    <property type="match status" value="1"/>
</dbReference>
<organism evidence="1 2">
    <name type="scientific">Alkalibaculum sporogenes</name>
    <dbReference type="NCBI Taxonomy" id="2655001"/>
    <lineage>
        <taxon>Bacteria</taxon>
        <taxon>Bacillati</taxon>
        <taxon>Bacillota</taxon>
        <taxon>Clostridia</taxon>
        <taxon>Eubacteriales</taxon>
        <taxon>Eubacteriaceae</taxon>
        <taxon>Alkalibaculum</taxon>
    </lineage>
</organism>
<dbReference type="Gene3D" id="3.40.50.1000">
    <property type="entry name" value="HAD superfamily/HAD-like"/>
    <property type="match status" value="1"/>
</dbReference>
<dbReference type="GO" id="GO:0016791">
    <property type="term" value="F:phosphatase activity"/>
    <property type="evidence" value="ECO:0007669"/>
    <property type="project" value="TreeGrafter"/>
</dbReference>
<dbReference type="PANTHER" id="PTHR10000">
    <property type="entry name" value="PHOSPHOSERINE PHOSPHATASE"/>
    <property type="match status" value="1"/>
</dbReference>
<dbReference type="SUPFAM" id="SSF56784">
    <property type="entry name" value="HAD-like"/>
    <property type="match status" value="1"/>
</dbReference>
<dbReference type="GO" id="GO:0005829">
    <property type="term" value="C:cytosol"/>
    <property type="evidence" value="ECO:0007669"/>
    <property type="project" value="TreeGrafter"/>
</dbReference>
<gene>
    <name evidence="1" type="ORF">GC105_02930</name>
</gene>
<proteinExistence type="predicted"/>
<dbReference type="PANTHER" id="PTHR10000:SF8">
    <property type="entry name" value="HAD SUPERFAMILY HYDROLASE-LIKE, TYPE 3"/>
    <property type="match status" value="1"/>
</dbReference>
<dbReference type="EMBL" id="WHNX01000004">
    <property type="protein sequence ID" value="MPW24744.1"/>
    <property type="molecule type" value="Genomic_DNA"/>
</dbReference>
<evidence type="ECO:0000313" key="1">
    <source>
        <dbReference type="EMBL" id="MPW24744.1"/>
    </source>
</evidence>
<dbReference type="GO" id="GO:0000287">
    <property type="term" value="F:magnesium ion binding"/>
    <property type="evidence" value="ECO:0007669"/>
    <property type="project" value="TreeGrafter"/>
</dbReference>
<keyword evidence="2" id="KW-1185">Reference proteome</keyword>
<evidence type="ECO:0000313" key="2">
    <source>
        <dbReference type="Proteomes" id="UP000440004"/>
    </source>
</evidence>
<dbReference type="Gene3D" id="3.30.1240.10">
    <property type="match status" value="1"/>
</dbReference>
<protein>
    <submittedName>
        <fullName evidence="1">Cof-type HAD-IIB family hydrolase</fullName>
    </submittedName>
</protein>
<accession>A0A6A7K5V9</accession>
<keyword evidence="1" id="KW-0378">Hydrolase</keyword>
<dbReference type="SFLD" id="SFLDG01140">
    <property type="entry name" value="C2.B:_Phosphomannomutase_and_P"/>
    <property type="match status" value="1"/>
</dbReference>
<dbReference type="RefSeq" id="WP_152801527.1">
    <property type="nucleotide sequence ID" value="NZ_WHNX01000004.1"/>
</dbReference>
<reference evidence="1 2" key="1">
    <citation type="submission" date="2019-10" db="EMBL/GenBank/DDBJ databases">
        <title>Alkalibaculum tamaniensis sp.nov., a new alkaliphilic acetogen, isolated on methoxylated aromatics from a mud volcano.</title>
        <authorList>
            <person name="Khomyakova M.A."/>
            <person name="Merkel A.Y."/>
            <person name="Bonch-Osmolovskaya E.A."/>
            <person name="Slobodkin A.I."/>
        </authorList>
    </citation>
    <scope>NUCLEOTIDE SEQUENCE [LARGE SCALE GENOMIC DNA]</scope>
    <source>
        <strain evidence="1 2">M08DMB</strain>
    </source>
</reference>
<dbReference type="InterPro" id="IPR006379">
    <property type="entry name" value="HAD-SF_hydro_IIB"/>
</dbReference>
<dbReference type="CDD" id="cd07516">
    <property type="entry name" value="HAD_Pase"/>
    <property type="match status" value="1"/>
</dbReference>
<name>A0A6A7K5V9_9FIRM</name>
<sequence>MDYQLISTDMDGTLLNSEKLIPQENIEALYKLQDKGIKIMFSTGRTFESAISYAASIDLEPCIAGSNGAIVSYEDTIESFNLDKNKIFEYANKCQEIDLIYQITTQKCSYFYRTFDVFDLFYKSNSMVNNEFVLEKEMFHDISEIKNFEDMNNIIKFDIFDKNNRIKEIYRELDYDIFNIVIPEDYYVELTGKKVNKGNAVKKVAEYFGIPSKNIMSIGDSGNDISMFEYSGCSVSMGNAHGDIKRKSDFVTDTNDNFGFKKALEMLHII</sequence>
<dbReference type="Pfam" id="PF08282">
    <property type="entry name" value="Hydrolase_3"/>
    <property type="match status" value="1"/>
</dbReference>
<dbReference type="NCBIfam" id="TIGR00099">
    <property type="entry name" value="Cof-subfamily"/>
    <property type="match status" value="1"/>
</dbReference>
<dbReference type="PROSITE" id="PS01228">
    <property type="entry name" value="COF_1"/>
    <property type="match status" value="1"/>
</dbReference>